<keyword evidence="3" id="KW-0413">Isomerase</keyword>
<sequence>MHESSTRGKRMTVGILTEKPSAARHFAQALGGTSGTYKGEQFVIAHARGHLYEFADPHRMVSDPDLAVKYERWDLGNLPWDPDELDWKLEVIKDARSVAHEVKRALGGCDEIVVATDVDPTGEGGMIAVNAFLELGLSPRTWSRMYFTDEAPASLQKAFSARKTIPSLVDFDEYRKARYRSQFDLLSMQFTRVATNMARSSGQDLVLRQGRLKSAMVKLVGDQLKAYNDYVKKPFFQDRFRDENDVMYTNPDEPRFDRSDQVPAQYTASPVVLDGTAEKRTAPPRLLDLAAQSSMLVGKGVKAKLTLTTYQKMYEDQVVSYPRTEDKTITPEQFDELSPLVDQIAGVVNVDSALLTHRRPRPTHVKPKGAHGANRPGPTVPGSLDEVERRYGTAGRLIYETLGKNYLAMLAEDYLYEQQKGHVQKYPDFVGIANVPKSFGWKAVFDPDAGDGSAEGAENESSKGLGRSADPFIFEGANKRPEHPSMKWLMKQLEKRDVGTGATRTSTYSEVTNDRAKYPLLAEKGTKVTLARAGELSWLLLPGTRIGDLGLTEKVYQDMRDIADGKTTAQECLKVVAGWVREDIATMQKNAATMRAGLGLKEKQVSARAEGVWQNAPGGPANVAFKKIWSGHEFSDDEVARLLMGRMISFSATTKAGRTYTATGALALQTYKGRKFIGFQPEVPDKPTKWSGRTFTPDEVRALLAGQVLEIDDFVSSRTGNAFGCKVRWDTSAKKIVPDFGSDDQPPLSWCKHTFTDAEKKRLADGERIFVKGFTSKRGKTFDAEVSWKEEKGKKKIVPAFG</sequence>
<comment type="caution">
    <text evidence="6">The sequence shown here is derived from an EMBL/GenBank/DDBJ whole genome shotgun (WGS) entry which is preliminary data.</text>
</comment>
<protein>
    <submittedName>
        <fullName evidence="6">Type IA DNA topoisomerase</fullName>
    </submittedName>
</protein>
<dbReference type="InterPro" id="IPR013826">
    <property type="entry name" value="Topo_IA_cen_sub3"/>
</dbReference>
<organism evidence="6 7">
    <name type="scientific">Promicromonospora aerolata</name>
    <dbReference type="NCBI Taxonomy" id="195749"/>
    <lineage>
        <taxon>Bacteria</taxon>
        <taxon>Bacillati</taxon>
        <taxon>Actinomycetota</taxon>
        <taxon>Actinomycetes</taxon>
        <taxon>Micrococcales</taxon>
        <taxon>Promicromonosporaceae</taxon>
        <taxon>Promicromonospora</taxon>
    </lineage>
</organism>
<dbReference type="InterPro" id="IPR003602">
    <property type="entry name" value="Topo_IA_DNA-bd_dom"/>
</dbReference>
<dbReference type="InterPro" id="IPR000380">
    <property type="entry name" value="Topo_IA"/>
</dbReference>
<reference evidence="7" key="1">
    <citation type="journal article" date="2019" name="Int. J. Syst. Evol. Microbiol.">
        <title>The Global Catalogue of Microorganisms (GCM) 10K type strain sequencing project: providing services to taxonomists for standard genome sequencing and annotation.</title>
        <authorList>
            <consortium name="The Broad Institute Genomics Platform"/>
            <consortium name="The Broad Institute Genome Sequencing Center for Infectious Disease"/>
            <person name="Wu L."/>
            <person name="Ma J."/>
        </authorList>
    </citation>
    <scope>NUCLEOTIDE SEQUENCE [LARGE SCALE GENOMIC DNA]</scope>
    <source>
        <strain evidence="7">CCM 7043</strain>
    </source>
</reference>
<dbReference type="SMART" id="SM00437">
    <property type="entry name" value="TOP1Ac"/>
    <property type="match status" value="1"/>
</dbReference>
<dbReference type="Pfam" id="PF01131">
    <property type="entry name" value="Topoisom_bac"/>
    <property type="match status" value="1"/>
</dbReference>
<dbReference type="InterPro" id="IPR013497">
    <property type="entry name" value="Topo_IA_cen"/>
</dbReference>
<dbReference type="Gene3D" id="1.10.460.10">
    <property type="entry name" value="Topoisomerase I, domain 2"/>
    <property type="match status" value="2"/>
</dbReference>
<evidence type="ECO:0000256" key="3">
    <source>
        <dbReference type="ARBA" id="ARBA00023235"/>
    </source>
</evidence>
<dbReference type="InterPro" id="IPR013825">
    <property type="entry name" value="Topo_IA_cen_sub2"/>
</dbReference>
<dbReference type="InterPro" id="IPR023405">
    <property type="entry name" value="Topo_IA_core_domain"/>
</dbReference>
<feature type="compositionally biased region" description="Basic residues" evidence="4">
    <location>
        <begin position="360"/>
        <end position="369"/>
    </location>
</feature>
<evidence type="ECO:0000313" key="7">
    <source>
        <dbReference type="Proteomes" id="UP001597338"/>
    </source>
</evidence>
<keyword evidence="7" id="KW-1185">Reference proteome</keyword>
<evidence type="ECO:0000256" key="2">
    <source>
        <dbReference type="ARBA" id="ARBA00023125"/>
    </source>
</evidence>
<dbReference type="PROSITE" id="PS52039">
    <property type="entry name" value="TOPO_IA_2"/>
    <property type="match status" value="1"/>
</dbReference>
<evidence type="ECO:0000259" key="5">
    <source>
        <dbReference type="PROSITE" id="PS52039"/>
    </source>
</evidence>
<dbReference type="Proteomes" id="UP001597338">
    <property type="component" value="Unassembled WGS sequence"/>
</dbReference>
<feature type="domain" description="Topo IA-type catalytic" evidence="5">
    <location>
        <begin position="152"/>
        <end position="585"/>
    </location>
</feature>
<name>A0ABW4V2N6_9MICO</name>
<proteinExistence type="predicted"/>
<keyword evidence="2" id="KW-0238">DNA-binding</keyword>
<keyword evidence="1" id="KW-0799">Topoisomerase</keyword>
<dbReference type="PRINTS" id="PR00417">
    <property type="entry name" value="PRTPISMRASEI"/>
</dbReference>
<dbReference type="EMBL" id="JBHUHF010000001">
    <property type="protein sequence ID" value="MFD2024069.1"/>
    <property type="molecule type" value="Genomic_DNA"/>
</dbReference>
<accession>A0ABW4V2N6</accession>
<gene>
    <name evidence="6" type="ORF">ACFSL2_00940</name>
</gene>
<dbReference type="PANTHER" id="PTHR11390">
    <property type="entry name" value="PROKARYOTIC DNA TOPOISOMERASE"/>
    <property type="match status" value="1"/>
</dbReference>
<dbReference type="SUPFAM" id="SSF56712">
    <property type="entry name" value="Prokaryotic type I DNA topoisomerase"/>
    <property type="match status" value="1"/>
</dbReference>
<dbReference type="InterPro" id="IPR006171">
    <property type="entry name" value="TOPRIM_dom"/>
</dbReference>
<dbReference type="Pfam" id="PF13101">
    <property type="entry name" value="DUF3945"/>
    <property type="match status" value="1"/>
</dbReference>
<dbReference type="Gene3D" id="2.70.20.10">
    <property type="entry name" value="Topoisomerase I, domain 3"/>
    <property type="match status" value="1"/>
</dbReference>
<evidence type="ECO:0000256" key="1">
    <source>
        <dbReference type="ARBA" id="ARBA00023029"/>
    </source>
</evidence>
<dbReference type="Gene3D" id="3.40.50.140">
    <property type="match status" value="1"/>
</dbReference>
<dbReference type="Pfam" id="PF01751">
    <property type="entry name" value="Toprim"/>
    <property type="match status" value="1"/>
</dbReference>
<dbReference type="Gene3D" id="1.10.290.10">
    <property type="entry name" value="Topoisomerase I, domain 4"/>
    <property type="match status" value="1"/>
</dbReference>
<evidence type="ECO:0000313" key="6">
    <source>
        <dbReference type="EMBL" id="MFD2024069.1"/>
    </source>
</evidence>
<dbReference type="PANTHER" id="PTHR11390:SF21">
    <property type="entry name" value="DNA TOPOISOMERASE 3-ALPHA"/>
    <property type="match status" value="1"/>
</dbReference>
<dbReference type="InterPro" id="IPR025222">
    <property type="entry name" value="DUF3945"/>
</dbReference>
<evidence type="ECO:0000256" key="4">
    <source>
        <dbReference type="SAM" id="MobiDB-lite"/>
    </source>
</evidence>
<dbReference type="InterPro" id="IPR013824">
    <property type="entry name" value="Topo_IA_cen_sub1"/>
</dbReference>
<feature type="region of interest" description="Disordered" evidence="4">
    <location>
        <begin position="360"/>
        <end position="385"/>
    </location>
</feature>
<feature type="region of interest" description="Disordered" evidence="4">
    <location>
        <begin position="450"/>
        <end position="480"/>
    </location>
</feature>
<dbReference type="RefSeq" id="WP_377196044.1">
    <property type="nucleotide sequence ID" value="NZ_JBHUHF010000001.1"/>
</dbReference>